<dbReference type="Pfam" id="PF14206">
    <property type="entry name" value="Cys_rich_CPCC"/>
    <property type="match status" value="1"/>
</dbReference>
<dbReference type="InterPro" id="IPR025983">
    <property type="entry name" value="Cys_rich_CPCC"/>
</dbReference>
<sequence length="155" mass="18559">MSNNKNDNWFSKYTTHREESESRKYEMFNEHFICPCCGYPTLSERAAFEICSLCFWEDDGQDEHNANEILGGPNSNYSLVKAKQNFLKYYTMYEPNDKDKFEMTTVKKNYLGKVVLDKVSIKKRIIKKYKQLIELKNEKEQNQLWKEIKILEKKL</sequence>
<accession>A0AAC9LJV1</accession>
<evidence type="ECO:0000313" key="2">
    <source>
        <dbReference type="EMBL" id="APX99748.1"/>
    </source>
</evidence>
<keyword evidence="3" id="KW-1185">Reference proteome</keyword>
<proteinExistence type="predicted"/>
<feature type="domain" description="Cysteine-rich CPCC" evidence="1">
    <location>
        <begin position="33"/>
        <end position="93"/>
    </location>
</feature>
<dbReference type="AlphaFoldDB" id="A0AAC9LJV1"/>
<gene>
    <name evidence="2" type="ORF">BWR22_05300</name>
</gene>
<name>A0AAC9LJV1_9FLAO</name>
<dbReference type="EMBL" id="CP019352">
    <property type="protein sequence ID" value="APX99748.1"/>
    <property type="molecule type" value="Genomic_DNA"/>
</dbReference>
<organism evidence="2 3">
    <name type="scientific">Lacinutrix venerupis</name>
    <dbReference type="NCBI Taxonomy" id="1486034"/>
    <lineage>
        <taxon>Bacteria</taxon>
        <taxon>Pseudomonadati</taxon>
        <taxon>Bacteroidota</taxon>
        <taxon>Flavobacteriia</taxon>
        <taxon>Flavobacteriales</taxon>
        <taxon>Flavobacteriaceae</taxon>
        <taxon>Lacinutrix</taxon>
    </lineage>
</organism>
<protein>
    <recommendedName>
        <fullName evidence="1">Cysteine-rich CPCC domain-containing protein</fullName>
    </recommendedName>
</protein>
<reference evidence="2 3" key="1">
    <citation type="submission" date="2017-01" db="EMBL/GenBank/DDBJ databases">
        <title>Complete genome of Lacinutrix venerupis DOK2-8 isolated from seawater in Dokdo.</title>
        <authorList>
            <person name="Chi W.-J."/>
            <person name="Kim J.H."/>
        </authorList>
    </citation>
    <scope>NUCLEOTIDE SEQUENCE [LARGE SCALE GENOMIC DNA]</scope>
    <source>
        <strain evidence="2 3">DOK2-8</strain>
    </source>
</reference>
<dbReference type="Proteomes" id="UP000187506">
    <property type="component" value="Chromosome"/>
</dbReference>
<evidence type="ECO:0000259" key="1">
    <source>
        <dbReference type="Pfam" id="PF14206"/>
    </source>
</evidence>
<dbReference type="RefSeq" id="WP_076732375.1">
    <property type="nucleotide sequence ID" value="NZ_CP019352.1"/>
</dbReference>
<dbReference type="KEGG" id="lvn:BWR22_05300"/>
<evidence type="ECO:0000313" key="3">
    <source>
        <dbReference type="Proteomes" id="UP000187506"/>
    </source>
</evidence>